<accession>A0A1J4JRK4</accession>
<keyword evidence="2" id="KW-1185">Reference proteome</keyword>
<evidence type="ECO:0000313" key="2">
    <source>
        <dbReference type="Proteomes" id="UP000179807"/>
    </source>
</evidence>
<evidence type="ECO:0000313" key="1">
    <source>
        <dbReference type="EMBL" id="OHT00158.1"/>
    </source>
</evidence>
<gene>
    <name evidence="1" type="ORF">TRFO_33233</name>
</gene>
<dbReference type="VEuPathDB" id="TrichDB:TRFO_33233"/>
<comment type="caution">
    <text evidence="1">The sequence shown here is derived from an EMBL/GenBank/DDBJ whole genome shotgun (WGS) entry which is preliminary data.</text>
</comment>
<sequence>MNKTTKKILIDPHAYTIDELSKRVSKKLNEEFNKTILALKSLAEKAQKQPVFFFIDSRGGGDEAYKLYLKNIINKVNSILASMSTSCITINQPNGNNEEMSDYLKMIRKGQLISFDSQTPDILLGMRDCSITIKNELNKCSSQSYQKAKEMLFLTWRDDHQMILSQYEKDSLFLMSLANPNESFDSYMYSVSEIVILMMKSAEKHMSKYEKYDFKNFPIIINHSILLNDYLFNQRYNDLKELIENNAQISEGISQEKLCNLFIGVCRSVINESLKRNNNDEGFQDETNEIVNELCYCIKCLLNVYLILFLADTNLPFNDCYQLSYDISSMTQSYLSFIRSQWVNELNLVHEYATLNKNHYQIHNENLIL</sequence>
<dbReference type="EMBL" id="MLAK01000969">
    <property type="protein sequence ID" value="OHT00158.1"/>
    <property type="molecule type" value="Genomic_DNA"/>
</dbReference>
<dbReference type="RefSeq" id="XP_068353294.1">
    <property type="nucleotide sequence ID" value="XM_068508967.1"/>
</dbReference>
<proteinExistence type="predicted"/>
<organism evidence="1 2">
    <name type="scientific">Tritrichomonas foetus</name>
    <dbReference type="NCBI Taxonomy" id="1144522"/>
    <lineage>
        <taxon>Eukaryota</taxon>
        <taxon>Metamonada</taxon>
        <taxon>Parabasalia</taxon>
        <taxon>Tritrichomonadida</taxon>
        <taxon>Tritrichomonadidae</taxon>
        <taxon>Tritrichomonas</taxon>
    </lineage>
</organism>
<dbReference type="GeneID" id="94843671"/>
<dbReference type="Proteomes" id="UP000179807">
    <property type="component" value="Unassembled WGS sequence"/>
</dbReference>
<dbReference type="AlphaFoldDB" id="A0A1J4JRK4"/>
<protein>
    <submittedName>
        <fullName evidence="1">Uncharacterized protein</fullName>
    </submittedName>
</protein>
<reference evidence="1" key="1">
    <citation type="submission" date="2016-10" db="EMBL/GenBank/DDBJ databases">
        <authorList>
            <person name="Benchimol M."/>
            <person name="Almeida L.G."/>
            <person name="Vasconcelos A.T."/>
            <person name="Perreira-Neves A."/>
            <person name="Rosa I.A."/>
            <person name="Tasca T."/>
            <person name="Bogo M.R."/>
            <person name="de Souza W."/>
        </authorList>
    </citation>
    <scope>NUCLEOTIDE SEQUENCE [LARGE SCALE GENOMIC DNA]</scope>
    <source>
        <strain evidence="1">K</strain>
    </source>
</reference>
<name>A0A1J4JRK4_9EUKA</name>